<proteinExistence type="predicted"/>
<evidence type="ECO:0000313" key="2">
    <source>
        <dbReference type="EMBL" id="KRL69215.1"/>
    </source>
</evidence>
<sequence>MKNNHISAASSTFPESTVEETTVTSEKLTVTPLKRIQDHEIHLEGGFNVRDLGGFETQAGRIIKPHTLIRSARLNHLTTTDIETLVRDYHVAVDFDLRRADEVESAKDPKMPGVTYIDQPLGTMSNFHFPITPEHIREHYRTYVSVPQARYAYHQFFMAVLNKPVGKALLYHCASGKDRTGVGTALLMHVLGVDGDTIIQDYVASNDFLRDRNDARIARMKKNGISRDKIMQVKYDSGVDATYLEAAFDEIHREFGNLDTFIEKGLRVTPDQQAEIRKRYLI</sequence>
<comment type="caution">
    <text evidence="2">The sequence shown here is derived from an EMBL/GenBank/DDBJ whole genome shotgun (WGS) entry which is preliminary data.</text>
</comment>
<dbReference type="EMBL" id="AZEY01000014">
    <property type="protein sequence ID" value="KRL69215.1"/>
    <property type="molecule type" value="Genomic_DNA"/>
</dbReference>
<dbReference type="InterPro" id="IPR029021">
    <property type="entry name" value="Prot-tyrosine_phosphatase-like"/>
</dbReference>
<dbReference type="SUPFAM" id="SSF52799">
    <property type="entry name" value="(Phosphotyrosine protein) phosphatases II"/>
    <property type="match status" value="1"/>
</dbReference>
<dbReference type="Proteomes" id="UP000052013">
    <property type="component" value="Unassembled WGS sequence"/>
</dbReference>
<evidence type="ECO:0000313" key="3">
    <source>
        <dbReference type="Proteomes" id="UP000052013"/>
    </source>
</evidence>
<gene>
    <name evidence="2" type="ORF">FC85_GL001573</name>
</gene>
<name>A0A0R1SJ58_9LACO</name>
<accession>A0A0R1SJ58</accession>
<organism evidence="2 3">
    <name type="scientific">Lentilactobacillus diolivorans DSM 14421</name>
    <dbReference type="NCBI Taxonomy" id="1423739"/>
    <lineage>
        <taxon>Bacteria</taxon>
        <taxon>Bacillati</taxon>
        <taxon>Bacillota</taxon>
        <taxon>Bacilli</taxon>
        <taxon>Lactobacillales</taxon>
        <taxon>Lactobacillaceae</taxon>
        <taxon>Lentilactobacillus</taxon>
    </lineage>
</organism>
<feature type="compositionally biased region" description="Low complexity" evidence="1">
    <location>
        <begin position="10"/>
        <end position="24"/>
    </location>
</feature>
<dbReference type="PATRIC" id="fig|1423739.3.peg.1651"/>
<reference evidence="2 3" key="1">
    <citation type="journal article" date="2015" name="Genome Announc.">
        <title>Expanding the biotechnology potential of lactobacilli through comparative genomics of 213 strains and associated genera.</title>
        <authorList>
            <person name="Sun Z."/>
            <person name="Harris H.M."/>
            <person name="McCann A."/>
            <person name="Guo C."/>
            <person name="Argimon S."/>
            <person name="Zhang W."/>
            <person name="Yang X."/>
            <person name="Jeffery I.B."/>
            <person name="Cooney J.C."/>
            <person name="Kagawa T.F."/>
            <person name="Liu W."/>
            <person name="Song Y."/>
            <person name="Salvetti E."/>
            <person name="Wrobel A."/>
            <person name="Rasinkangas P."/>
            <person name="Parkhill J."/>
            <person name="Rea M.C."/>
            <person name="O'Sullivan O."/>
            <person name="Ritari J."/>
            <person name="Douillard F.P."/>
            <person name="Paul Ross R."/>
            <person name="Yang R."/>
            <person name="Briner A.E."/>
            <person name="Felis G.E."/>
            <person name="de Vos W.M."/>
            <person name="Barrangou R."/>
            <person name="Klaenhammer T.R."/>
            <person name="Caufield P.W."/>
            <person name="Cui Y."/>
            <person name="Zhang H."/>
            <person name="O'Toole P.W."/>
        </authorList>
    </citation>
    <scope>NUCLEOTIDE SEQUENCE [LARGE SCALE GENOMIC DNA]</scope>
    <source>
        <strain evidence="2 3">DSM 14421</strain>
    </source>
</reference>
<dbReference type="InterPro" id="IPR026893">
    <property type="entry name" value="Tyr/Ser_Pase_IphP-type"/>
</dbReference>
<dbReference type="RefSeq" id="WP_057863741.1">
    <property type="nucleotide sequence ID" value="NZ_AZEY01000014.1"/>
</dbReference>
<dbReference type="Gene3D" id="3.90.190.10">
    <property type="entry name" value="Protein tyrosine phosphatase superfamily"/>
    <property type="match status" value="1"/>
</dbReference>
<evidence type="ECO:0000256" key="1">
    <source>
        <dbReference type="SAM" id="MobiDB-lite"/>
    </source>
</evidence>
<dbReference type="AlphaFoldDB" id="A0A0R1SJ58"/>
<protein>
    <submittedName>
        <fullName evidence="2">Protein tyrosine serine phosphatase</fullName>
    </submittedName>
</protein>
<dbReference type="Pfam" id="PF13350">
    <property type="entry name" value="Y_phosphatase3"/>
    <property type="match status" value="1"/>
</dbReference>
<dbReference type="STRING" id="1423739.FC85_GL001573"/>
<feature type="region of interest" description="Disordered" evidence="1">
    <location>
        <begin position="1"/>
        <end position="24"/>
    </location>
</feature>
<dbReference type="GO" id="GO:0004721">
    <property type="term" value="F:phosphoprotein phosphatase activity"/>
    <property type="evidence" value="ECO:0007669"/>
    <property type="project" value="InterPro"/>
</dbReference>